<dbReference type="OrthoDB" id="662136at2759"/>
<feature type="region of interest" description="Disordered" evidence="6">
    <location>
        <begin position="101"/>
        <end position="237"/>
    </location>
</feature>
<feature type="compositionally biased region" description="Low complexity" evidence="6">
    <location>
        <begin position="337"/>
        <end position="348"/>
    </location>
</feature>
<keyword evidence="5" id="KW-0539">Nucleus</keyword>
<dbReference type="EMBL" id="KT827628">
    <property type="protein sequence ID" value="AMO00421.1"/>
    <property type="molecule type" value="mRNA"/>
</dbReference>
<gene>
    <name evidence="9" type="ORF">MANES_14G021100</name>
</gene>
<feature type="domain" description="WRKY" evidence="7">
    <location>
        <begin position="246"/>
        <end position="312"/>
    </location>
</feature>
<organism evidence="8">
    <name type="scientific">Manihot esculenta</name>
    <name type="common">Cassava</name>
    <name type="synonym">Jatropha manihot</name>
    <dbReference type="NCBI Taxonomy" id="3983"/>
    <lineage>
        <taxon>Eukaryota</taxon>
        <taxon>Viridiplantae</taxon>
        <taxon>Streptophyta</taxon>
        <taxon>Embryophyta</taxon>
        <taxon>Tracheophyta</taxon>
        <taxon>Spermatophyta</taxon>
        <taxon>Magnoliopsida</taxon>
        <taxon>eudicotyledons</taxon>
        <taxon>Gunneridae</taxon>
        <taxon>Pentapetalae</taxon>
        <taxon>rosids</taxon>
        <taxon>fabids</taxon>
        <taxon>Malpighiales</taxon>
        <taxon>Euphorbiaceae</taxon>
        <taxon>Crotonoideae</taxon>
        <taxon>Manihoteae</taxon>
        <taxon>Manihot</taxon>
    </lineage>
</organism>
<reference evidence="9 10" key="2">
    <citation type="submission" date="2016-02" db="EMBL/GenBank/DDBJ databases">
        <title>WGS assembly of Manihot esculenta.</title>
        <authorList>
            <person name="Bredeson J.V."/>
            <person name="Prochnik S.E."/>
            <person name="Lyons J.B."/>
            <person name="Schmutz J."/>
            <person name="Grimwood J."/>
            <person name="Vrebalov J."/>
            <person name="Bart R.S."/>
            <person name="Amuge T."/>
            <person name="Ferguson M.E."/>
            <person name="Green R."/>
            <person name="Putnam N."/>
            <person name="Stites J."/>
            <person name="Rounsley S."/>
            <person name="Rokhsar D.S."/>
        </authorList>
    </citation>
    <scope>NUCLEOTIDE SEQUENCE [LARGE SCALE GENOMIC DNA]</scope>
    <source>
        <strain evidence="10">cv. AM560-2</strain>
        <tissue evidence="9">Leaf</tissue>
    </source>
</reference>
<evidence type="ECO:0000256" key="5">
    <source>
        <dbReference type="ARBA" id="ARBA00023242"/>
    </source>
</evidence>
<feature type="region of interest" description="Disordered" evidence="6">
    <location>
        <begin position="327"/>
        <end position="357"/>
    </location>
</feature>
<dbReference type="Proteomes" id="UP000091857">
    <property type="component" value="Chromosome 14"/>
</dbReference>
<feature type="compositionally biased region" description="Pro residues" evidence="6">
    <location>
        <begin position="142"/>
        <end position="181"/>
    </location>
</feature>
<dbReference type="PANTHER" id="PTHR32096:SF18">
    <property type="entry name" value="DISEASE RESISTANCE PROTEIN RRS1B-RELATED"/>
    <property type="match status" value="1"/>
</dbReference>
<feature type="compositionally biased region" description="Low complexity" evidence="6">
    <location>
        <begin position="193"/>
        <end position="206"/>
    </location>
</feature>
<protein>
    <submittedName>
        <fullName evidence="8">WRKY transcription factor 53</fullName>
    </submittedName>
</protein>
<dbReference type="GO" id="GO:0003700">
    <property type="term" value="F:DNA-binding transcription factor activity"/>
    <property type="evidence" value="ECO:0000318"/>
    <property type="project" value="GO_Central"/>
</dbReference>
<dbReference type="GO" id="GO:0005634">
    <property type="term" value="C:nucleus"/>
    <property type="evidence" value="ECO:0000318"/>
    <property type="project" value="GO_Central"/>
</dbReference>
<evidence type="ECO:0000256" key="1">
    <source>
        <dbReference type="ARBA" id="ARBA00004123"/>
    </source>
</evidence>
<keyword evidence="10" id="KW-1185">Reference proteome</keyword>
<dbReference type="PROSITE" id="PS50811">
    <property type="entry name" value="WRKY"/>
    <property type="match status" value="1"/>
</dbReference>
<dbReference type="Gene3D" id="2.20.25.80">
    <property type="entry name" value="WRKY domain"/>
    <property type="match status" value="1"/>
</dbReference>
<reference evidence="8" key="1">
    <citation type="journal article" date="2016" name="Front. Plant Sci.">
        <title>Genome-Wide Identification and Expression Analysis of the WRKY Gene Family in Cassava.</title>
        <authorList>
            <person name="Wei Y."/>
            <person name="Shi H."/>
            <person name="Xia Z."/>
            <person name="Tie W."/>
            <person name="Ding Z."/>
            <person name="Yan Y."/>
            <person name="Wang W."/>
            <person name="Hu W."/>
            <person name="Li K."/>
        </authorList>
    </citation>
    <scope>NUCLEOTIDE SEQUENCE</scope>
</reference>
<evidence type="ECO:0000256" key="2">
    <source>
        <dbReference type="ARBA" id="ARBA00023015"/>
    </source>
</evidence>
<dbReference type="InterPro" id="IPR044810">
    <property type="entry name" value="WRKY_plant"/>
</dbReference>
<name>A0A140H8Q7_MANES</name>
<dbReference type="InterPro" id="IPR036576">
    <property type="entry name" value="WRKY_dom_sf"/>
</dbReference>
<dbReference type="Pfam" id="PF03106">
    <property type="entry name" value="WRKY"/>
    <property type="match status" value="1"/>
</dbReference>
<dbReference type="SMR" id="A0A140H8Q7"/>
<evidence type="ECO:0000256" key="6">
    <source>
        <dbReference type="SAM" id="MobiDB-lite"/>
    </source>
</evidence>
<evidence type="ECO:0000313" key="8">
    <source>
        <dbReference type="EMBL" id="AMO00421.1"/>
    </source>
</evidence>
<dbReference type="PANTHER" id="PTHR32096">
    <property type="entry name" value="WRKY TRANSCRIPTION FACTOR 30-RELATED-RELATED"/>
    <property type="match status" value="1"/>
</dbReference>
<dbReference type="STRING" id="3983.A0A140H8Q7"/>
<evidence type="ECO:0000313" key="10">
    <source>
        <dbReference type="Proteomes" id="UP000091857"/>
    </source>
</evidence>
<dbReference type="Gramene" id="Manes.14G021100.1.v8.1">
    <property type="protein sequence ID" value="Manes.14G021100.1.v8.1.CDS"/>
    <property type="gene ID" value="Manes.14G021100.v8.1"/>
</dbReference>
<keyword evidence="2" id="KW-0805">Transcription regulation</keyword>
<dbReference type="SMART" id="SM00774">
    <property type="entry name" value="WRKY"/>
    <property type="match status" value="1"/>
</dbReference>
<keyword evidence="3" id="KW-0238">DNA-binding</keyword>
<dbReference type="EMBL" id="CM004400">
    <property type="protein sequence ID" value="OAY30320.1"/>
    <property type="molecule type" value="Genomic_DNA"/>
</dbReference>
<feature type="region of interest" description="Disordered" evidence="6">
    <location>
        <begin position="375"/>
        <end position="399"/>
    </location>
</feature>
<evidence type="ECO:0000256" key="3">
    <source>
        <dbReference type="ARBA" id="ARBA00023125"/>
    </source>
</evidence>
<dbReference type="InterPro" id="IPR003657">
    <property type="entry name" value="WRKY_dom"/>
</dbReference>
<dbReference type="AlphaFoldDB" id="A0A140H8Q7"/>
<feature type="compositionally biased region" description="Pro residues" evidence="6">
    <location>
        <begin position="106"/>
        <end position="134"/>
    </location>
</feature>
<dbReference type="SUPFAM" id="SSF118290">
    <property type="entry name" value="WRKY DNA-binding domain"/>
    <property type="match status" value="1"/>
</dbReference>
<evidence type="ECO:0000259" key="7">
    <source>
        <dbReference type="PROSITE" id="PS50811"/>
    </source>
</evidence>
<sequence length="458" mass="50036">MAEWDPHAVIRSLTSHSPATNTAAYPPSQSANYLDCLASLIFDDKDTSFSFPNTEQPVCNGWQGLPDSYNPFLHTTGVHGNLPNSSISYFGEFSGQNQLQLYHHQPPSPQPLLPEPLALPPPPLPPPPLIPALAPPALSQPLLPPPTLLPAPEPAPALSSPSPPPPLLPPPPYLSPTPPFPNLQFSFPFNPGQQQFQHARYQQQLLHQRRHPRPATSVPVPPSRTTQSSASTSRKKKSYLKREVITAENICNDAWGWRKYGQKPIKGSPYPRNYYRCSSSKGCAARKQVERSNTDQNMFIVTYSGDHTHPRSSQRGSLIRNKFLAKQNPANEGSKESSTTPSATSLSPTTPPPAAMEQENTNENIDATQAANMNGADLEGNGIESEGQGDGDGDGRGHYYEDEYDALVPSMTKNEDIFKDLQDLRTVEESVFDFGSSDYGGLGHNPDIFSFCSGGSDF</sequence>
<feature type="compositionally biased region" description="Low complexity" evidence="6">
    <location>
        <begin position="223"/>
        <end position="232"/>
    </location>
</feature>
<keyword evidence="4" id="KW-0804">Transcription</keyword>
<evidence type="ECO:0000313" key="9">
    <source>
        <dbReference type="EMBL" id="OAY30320.1"/>
    </source>
</evidence>
<comment type="subcellular location">
    <subcellularLocation>
        <location evidence="1">Nucleus</location>
    </subcellularLocation>
</comment>
<accession>A0A140H8Q7</accession>
<dbReference type="GO" id="GO:0000976">
    <property type="term" value="F:transcription cis-regulatory region binding"/>
    <property type="evidence" value="ECO:0000318"/>
    <property type="project" value="GO_Central"/>
</dbReference>
<evidence type="ECO:0000256" key="4">
    <source>
        <dbReference type="ARBA" id="ARBA00023163"/>
    </source>
</evidence>
<proteinExistence type="evidence at transcript level"/>